<gene>
    <name evidence="3" type="ORF">niasHS_010900</name>
</gene>
<evidence type="ECO:0000313" key="3">
    <source>
        <dbReference type="EMBL" id="KAL3083098.1"/>
    </source>
</evidence>
<feature type="compositionally biased region" description="Basic and acidic residues" evidence="1">
    <location>
        <begin position="244"/>
        <end position="254"/>
    </location>
</feature>
<organism evidence="3 4">
    <name type="scientific">Heterodera schachtii</name>
    <name type="common">Sugarbeet cyst nematode worm</name>
    <name type="synonym">Tylenchus schachtii</name>
    <dbReference type="NCBI Taxonomy" id="97005"/>
    <lineage>
        <taxon>Eukaryota</taxon>
        <taxon>Metazoa</taxon>
        <taxon>Ecdysozoa</taxon>
        <taxon>Nematoda</taxon>
        <taxon>Chromadorea</taxon>
        <taxon>Rhabditida</taxon>
        <taxon>Tylenchina</taxon>
        <taxon>Tylenchomorpha</taxon>
        <taxon>Tylenchoidea</taxon>
        <taxon>Heteroderidae</taxon>
        <taxon>Heteroderinae</taxon>
        <taxon>Heterodera</taxon>
    </lineage>
</organism>
<sequence length="450" mass="49151">MDSHSLASSASPPSPVVPSVCSASLLLCSSNPLLSHPSSFSSSFSSSSLSSSSFPSFFLPPPSFGPSPTDQSPPFLLTSIVALLLDNFHALPIRLKILLDRMFDSLPTSERDALLSHFGWSPVDFSRGYKSNPPSPNHWPCVPVHTELRLLSFVGSVLPHLAPLAHSLRQSVLHSLFTFALGSENIITQQQKQMKEELGMGKKEKEKEKWQNEMGKEMEEEGEGGGGEEDEEQQQGGEQSNGQRTREWEEKEGQSEAVEETSAERAVTSTSFCSTPPCISRSTTVAGRMRTNRSGGGKKRVQCQICLKTYCDKGALKIHNSAVHLKETHFCTVKGCERAFSSRRSRNRHSLNANMHAVMHAQRAVGARKTEAQREQPKERTGRRRSGSGECAIGPSPASSVSPASSAPSAVFLLPSVPVPSSHFQSLAQQTIEFEQILHMFRYSSTVGTK</sequence>
<comment type="caution">
    <text evidence="3">The sequence shown here is derived from an EMBL/GenBank/DDBJ whole genome shotgun (WGS) entry which is preliminary data.</text>
</comment>
<dbReference type="PROSITE" id="PS00028">
    <property type="entry name" value="ZINC_FINGER_C2H2_1"/>
    <property type="match status" value="1"/>
</dbReference>
<dbReference type="InterPro" id="IPR013087">
    <property type="entry name" value="Znf_C2H2_type"/>
</dbReference>
<dbReference type="Gene3D" id="3.30.160.60">
    <property type="entry name" value="Classic Zinc Finger"/>
    <property type="match status" value="1"/>
</dbReference>
<feature type="compositionally biased region" description="Basic and acidic residues" evidence="1">
    <location>
        <begin position="368"/>
        <end position="380"/>
    </location>
</feature>
<evidence type="ECO:0000313" key="4">
    <source>
        <dbReference type="Proteomes" id="UP001620645"/>
    </source>
</evidence>
<dbReference type="EMBL" id="JBICCN010000254">
    <property type="protein sequence ID" value="KAL3083098.1"/>
    <property type="molecule type" value="Genomic_DNA"/>
</dbReference>
<dbReference type="PANTHER" id="PTHR15021:SF0">
    <property type="entry name" value="DISCO-RELATED, ISOFORM A-RELATED"/>
    <property type="match status" value="1"/>
</dbReference>
<feature type="region of interest" description="Disordered" evidence="1">
    <location>
        <begin position="192"/>
        <end position="296"/>
    </location>
</feature>
<protein>
    <recommendedName>
        <fullName evidence="2">C2H2-type domain-containing protein</fullName>
    </recommendedName>
</protein>
<feature type="region of interest" description="Disordered" evidence="1">
    <location>
        <begin position="364"/>
        <end position="404"/>
    </location>
</feature>
<name>A0ABD2IU11_HETSC</name>
<evidence type="ECO:0000259" key="2">
    <source>
        <dbReference type="PROSITE" id="PS00028"/>
    </source>
</evidence>
<reference evidence="3 4" key="1">
    <citation type="submission" date="2024-10" db="EMBL/GenBank/DDBJ databases">
        <authorList>
            <person name="Kim D."/>
        </authorList>
    </citation>
    <scope>NUCLEOTIDE SEQUENCE [LARGE SCALE GENOMIC DNA]</scope>
    <source>
        <strain evidence="3">Taebaek</strain>
    </source>
</reference>
<feature type="compositionally biased region" description="Low complexity" evidence="1">
    <location>
        <begin position="395"/>
        <end position="404"/>
    </location>
</feature>
<feature type="compositionally biased region" description="Basic and acidic residues" evidence="1">
    <location>
        <begin position="193"/>
        <end position="217"/>
    </location>
</feature>
<dbReference type="InterPro" id="IPR040436">
    <property type="entry name" value="Disconnected-like"/>
</dbReference>
<proteinExistence type="predicted"/>
<evidence type="ECO:0000256" key="1">
    <source>
        <dbReference type="SAM" id="MobiDB-lite"/>
    </source>
</evidence>
<feature type="domain" description="C2H2-type" evidence="2">
    <location>
        <begin position="303"/>
        <end position="324"/>
    </location>
</feature>
<dbReference type="AlphaFoldDB" id="A0ABD2IU11"/>
<dbReference type="Proteomes" id="UP001620645">
    <property type="component" value="Unassembled WGS sequence"/>
</dbReference>
<feature type="compositionally biased region" description="Low complexity" evidence="1">
    <location>
        <begin position="234"/>
        <end position="243"/>
    </location>
</feature>
<keyword evidence="4" id="KW-1185">Reference proteome</keyword>
<accession>A0ABD2IU11</accession>
<dbReference type="PANTHER" id="PTHR15021">
    <property type="entry name" value="DISCONNECTED-RELATED"/>
    <property type="match status" value="1"/>
</dbReference>
<dbReference type="SMART" id="SM00355">
    <property type="entry name" value="ZnF_C2H2"/>
    <property type="match status" value="2"/>
</dbReference>
<feature type="compositionally biased region" description="Acidic residues" evidence="1">
    <location>
        <begin position="218"/>
        <end position="233"/>
    </location>
</feature>